<dbReference type="NCBIfam" id="TIGR03504">
    <property type="entry name" value="FimV_Cterm"/>
    <property type="match status" value="1"/>
</dbReference>
<evidence type="ECO:0000256" key="1">
    <source>
        <dbReference type="SAM" id="MobiDB-lite"/>
    </source>
</evidence>
<feature type="compositionally biased region" description="Low complexity" evidence="1">
    <location>
        <begin position="549"/>
        <end position="559"/>
    </location>
</feature>
<feature type="compositionally biased region" description="Basic and acidic residues" evidence="1">
    <location>
        <begin position="447"/>
        <end position="460"/>
    </location>
</feature>
<evidence type="ECO:0000256" key="3">
    <source>
        <dbReference type="SAM" id="SignalP"/>
    </source>
</evidence>
<keyword evidence="2" id="KW-0472">Membrane</keyword>
<proteinExistence type="predicted"/>
<dbReference type="Gene3D" id="1.20.58.2200">
    <property type="match status" value="1"/>
</dbReference>
<sequence>MARVIWAAALTLLIASTSTVGAQQGARASRWQADQFGPIVPTDTMWSIASYYGRQRGISVNEMMDQIVANNPRAFRDNRPDFMLTGFYLSIPGGEAVAATAQTEAAIEPAPSVAETSPTVAANDEAVQSVVVENEIAISVSELQALRTQLSESIDLIENLQGENGTLQARLEAVTQELDALKARADEEMRASSEMASLAESLEQGEQTEEASLTQLSQTAATELPAQEQTQPEGATDNNSATNAPTVTDAAAAASTATTDATSAEPAASTSEAATDAQAVQQAKTSTANSQTPKRNPWLAWLMKPLHLAIAAGVAVLLLLMLAYALYVRRVNREWDNEAVEVDERELTEAASEASSEPTSQVEEAASETMQVDDDVADAAAQASIAATQSEWHAQEDDGEPYAEVSDVDLDAYLREQQAREQHDEAADDDVAEQAASEAAVATTEADEQHHYDDLSREVDALLAIELTDETQTDETEVETDLSADGMAETAAEPESESESESETETAADAPDAESAQDDGYLLEPEAMDSFGGLRLDDPADDSETANVPEGEPATAAATDADEDGYLSIESLMEEADEEASKEHDDLYNKGKISEALGGDEKLTGDFDLDGDAIEDNDASLANQLDLAQVYLDMGETEEARTLLDAIAQCGDDEAEREANRLLQQLDEQGGR</sequence>
<evidence type="ECO:0000313" key="5">
    <source>
        <dbReference type="Proteomes" id="UP000287022"/>
    </source>
</evidence>
<keyword evidence="5" id="KW-1185">Reference proteome</keyword>
<keyword evidence="2" id="KW-1133">Transmembrane helix</keyword>
<gene>
    <name evidence="4" type="ORF">CWI80_03055</name>
</gene>
<evidence type="ECO:0008006" key="6">
    <source>
        <dbReference type="Google" id="ProtNLM"/>
    </source>
</evidence>
<accession>A0A432Z8V0</accession>
<evidence type="ECO:0000313" key="4">
    <source>
        <dbReference type="EMBL" id="RUO74337.1"/>
    </source>
</evidence>
<dbReference type="RefSeq" id="WP_026861804.1">
    <property type="nucleotide sequence ID" value="NZ_PIQE01000001.1"/>
</dbReference>
<feature type="region of interest" description="Disordered" evidence="1">
    <location>
        <begin position="186"/>
        <end position="293"/>
    </location>
</feature>
<feature type="compositionally biased region" description="Low complexity" evidence="1">
    <location>
        <begin position="192"/>
        <end position="202"/>
    </location>
</feature>
<organism evidence="4 5">
    <name type="scientific">Pseudidiomarina sediminum</name>
    <dbReference type="NCBI Taxonomy" id="431675"/>
    <lineage>
        <taxon>Bacteria</taxon>
        <taxon>Pseudomonadati</taxon>
        <taxon>Pseudomonadota</taxon>
        <taxon>Gammaproteobacteria</taxon>
        <taxon>Alteromonadales</taxon>
        <taxon>Idiomarinaceae</taxon>
        <taxon>Pseudidiomarina</taxon>
    </lineage>
</organism>
<feature type="region of interest" description="Disordered" evidence="1">
    <location>
        <begin position="344"/>
        <end position="370"/>
    </location>
</feature>
<feature type="compositionally biased region" description="Acidic residues" evidence="1">
    <location>
        <begin position="492"/>
        <end position="517"/>
    </location>
</feature>
<protein>
    <recommendedName>
        <fullName evidence="6">Pilus assembly protein FimV</fullName>
    </recommendedName>
</protein>
<dbReference type="STRING" id="1122124.GCA_000423165_00788"/>
<feature type="compositionally biased region" description="Acidic residues" evidence="1">
    <location>
        <begin position="467"/>
        <end position="482"/>
    </location>
</feature>
<name>A0A432Z8V0_9GAMM</name>
<reference evidence="5" key="1">
    <citation type="journal article" date="2018" name="Front. Microbiol.">
        <title>Genome-Based Analysis Reveals the Taxonomy and Diversity of the Family Idiomarinaceae.</title>
        <authorList>
            <person name="Liu Y."/>
            <person name="Lai Q."/>
            <person name="Shao Z."/>
        </authorList>
    </citation>
    <scope>NUCLEOTIDE SEQUENCE [LARGE SCALE GENOMIC DNA]</scope>
    <source>
        <strain evidence="5">c121</strain>
    </source>
</reference>
<feature type="compositionally biased region" description="Low complexity" evidence="1">
    <location>
        <begin position="433"/>
        <end position="444"/>
    </location>
</feature>
<feature type="chain" id="PRO_5019558529" description="Pilus assembly protein FimV" evidence="3">
    <location>
        <begin position="23"/>
        <end position="672"/>
    </location>
</feature>
<evidence type="ECO:0000256" key="2">
    <source>
        <dbReference type="SAM" id="Phobius"/>
    </source>
</evidence>
<dbReference type="InterPro" id="IPR020011">
    <property type="entry name" value="FimV_C"/>
</dbReference>
<feature type="compositionally biased region" description="Polar residues" evidence="1">
    <location>
        <begin position="280"/>
        <end position="293"/>
    </location>
</feature>
<keyword evidence="3" id="KW-0732">Signal</keyword>
<feature type="compositionally biased region" description="Low complexity" evidence="1">
    <location>
        <begin position="241"/>
        <end position="279"/>
    </location>
</feature>
<dbReference type="Proteomes" id="UP000287022">
    <property type="component" value="Unassembled WGS sequence"/>
</dbReference>
<feature type="signal peptide" evidence="3">
    <location>
        <begin position="1"/>
        <end position="22"/>
    </location>
</feature>
<feature type="compositionally biased region" description="Polar residues" evidence="1">
    <location>
        <begin position="210"/>
        <end position="240"/>
    </location>
</feature>
<feature type="transmembrane region" description="Helical" evidence="2">
    <location>
        <begin position="306"/>
        <end position="327"/>
    </location>
</feature>
<feature type="region of interest" description="Disordered" evidence="1">
    <location>
        <begin position="419"/>
        <end position="566"/>
    </location>
</feature>
<dbReference type="InterPro" id="IPR038440">
    <property type="entry name" value="FimV_C_sf"/>
</dbReference>
<dbReference type="AlphaFoldDB" id="A0A432Z8V0"/>
<dbReference type="EMBL" id="PIQE01000001">
    <property type="protein sequence ID" value="RUO74337.1"/>
    <property type="molecule type" value="Genomic_DNA"/>
</dbReference>
<comment type="caution">
    <text evidence="4">The sequence shown here is derived from an EMBL/GenBank/DDBJ whole genome shotgun (WGS) entry which is preliminary data.</text>
</comment>
<keyword evidence="2" id="KW-0812">Transmembrane</keyword>